<protein>
    <recommendedName>
        <fullName evidence="2">Inner membrane protein YgaP-like transmembrane domain-containing protein</fullName>
    </recommendedName>
</protein>
<dbReference type="Pfam" id="PF11127">
    <property type="entry name" value="YgaP-like_TM"/>
    <property type="match status" value="1"/>
</dbReference>
<dbReference type="InterPro" id="IPR021309">
    <property type="entry name" value="YgaP-like_TM"/>
</dbReference>
<sequence length="76" mass="7571">MVPSKNVGGADRVLRGVLGTWLVVVAVAAYLDDKRLTAATAAVAGAGLLQNAATGFCGGNALFGIDTTSDDSCSLD</sequence>
<reference evidence="4" key="1">
    <citation type="submission" date="2016-10" db="EMBL/GenBank/DDBJ databases">
        <authorList>
            <person name="Varghese N."/>
            <person name="Submissions S."/>
        </authorList>
    </citation>
    <scope>NUCLEOTIDE SEQUENCE [LARGE SCALE GENOMIC DNA]</scope>
    <source>
        <strain evidence="4">CGMCC 1.10121</strain>
    </source>
</reference>
<proteinExistence type="predicted"/>
<evidence type="ECO:0000313" key="4">
    <source>
        <dbReference type="Proteomes" id="UP000199126"/>
    </source>
</evidence>
<dbReference type="AlphaFoldDB" id="A0A1H8TNV4"/>
<dbReference type="Proteomes" id="UP000199126">
    <property type="component" value="Unassembled WGS sequence"/>
</dbReference>
<organism evidence="3 4">
    <name type="scientific">Halogranum amylolyticum</name>
    <dbReference type="NCBI Taxonomy" id="660520"/>
    <lineage>
        <taxon>Archaea</taxon>
        <taxon>Methanobacteriati</taxon>
        <taxon>Methanobacteriota</taxon>
        <taxon>Stenosarchaea group</taxon>
        <taxon>Halobacteria</taxon>
        <taxon>Halobacteriales</taxon>
        <taxon>Haloferacaceae</taxon>
    </lineage>
</organism>
<keyword evidence="1" id="KW-0812">Transmembrane</keyword>
<accession>A0A1H8TNV4</accession>
<evidence type="ECO:0000256" key="1">
    <source>
        <dbReference type="SAM" id="Phobius"/>
    </source>
</evidence>
<keyword evidence="1" id="KW-0472">Membrane</keyword>
<evidence type="ECO:0000259" key="2">
    <source>
        <dbReference type="Pfam" id="PF11127"/>
    </source>
</evidence>
<keyword evidence="4" id="KW-1185">Reference proteome</keyword>
<dbReference type="EMBL" id="FODV01000008">
    <property type="protein sequence ID" value="SEO92516.1"/>
    <property type="molecule type" value="Genomic_DNA"/>
</dbReference>
<keyword evidence="1" id="KW-1133">Transmembrane helix</keyword>
<feature type="transmembrane region" description="Helical" evidence="1">
    <location>
        <begin position="12"/>
        <end position="31"/>
    </location>
</feature>
<feature type="domain" description="Inner membrane protein YgaP-like transmembrane" evidence="2">
    <location>
        <begin position="5"/>
        <end position="69"/>
    </location>
</feature>
<evidence type="ECO:0000313" key="3">
    <source>
        <dbReference type="EMBL" id="SEO92516.1"/>
    </source>
</evidence>
<gene>
    <name evidence="3" type="ORF">SAMN04487948_1087</name>
</gene>
<name>A0A1H8TNV4_9EURY</name>
<dbReference type="RefSeq" id="WP_089825360.1">
    <property type="nucleotide sequence ID" value="NZ_FODV01000008.1"/>
</dbReference>